<gene>
    <name evidence="8" type="ORF">LITE_LOCUS24369</name>
</gene>
<dbReference type="Pfam" id="PF00282">
    <property type="entry name" value="Pyridoxal_deC"/>
    <property type="match status" value="1"/>
</dbReference>
<evidence type="ECO:0000256" key="1">
    <source>
        <dbReference type="ARBA" id="ARBA00001933"/>
    </source>
</evidence>
<comment type="similarity">
    <text evidence="2 7">Belongs to the group II decarboxylase family.</text>
</comment>
<keyword evidence="3" id="KW-0210">Decarboxylase</keyword>
<dbReference type="GO" id="GO:0005737">
    <property type="term" value="C:cytoplasm"/>
    <property type="evidence" value="ECO:0007669"/>
    <property type="project" value="TreeGrafter"/>
</dbReference>
<evidence type="ECO:0000256" key="7">
    <source>
        <dbReference type="RuleBase" id="RU000382"/>
    </source>
</evidence>
<dbReference type="FunFam" id="1.20.1340.10:FF:000001">
    <property type="entry name" value="Histidine decarboxylase"/>
    <property type="match status" value="1"/>
</dbReference>
<dbReference type="SUPFAM" id="SSF53383">
    <property type="entry name" value="PLP-dependent transferases"/>
    <property type="match status" value="1"/>
</dbReference>
<proteinExistence type="inferred from homology"/>
<dbReference type="GO" id="GO:0016831">
    <property type="term" value="F:carboxy-lyase activity"/>
    <property type="evidence" value="ECO:0007669"/>
    <property type="project" value="UniProtKB-KW"/>
</dbReference>
<dbReference type="InterPro" id="IPR002129">
    <property type="entry name" value="PyrdxlP-dep_de-COase"/>
</dbReference>
<dbReference type="InterPro" id="IPR015422">
    <property type="entry name" value="PyrdxlP-dep_Trfase_small"/>
</dbReference>
<dbReference type="PANTHER" id="PTHR11999:SF70">
    <property type="entry name" value="MIP05841P"/>
    <property type="match status" value="1"/>
</dbReference>
<accession>A0AAV0LLQ1</accession>
<dbReference type="GO" id="GO:0030170">
    <property type="term" value="F:pyridoxal phosphate binding"/>
    <property type="evidence" value="ECO:0007669"/>
    <property type="project" value="InterPro"/>
</dbReference>
<comment type="cofactor">
    <cofactor evidence="1 6 7">
        <name>pyridoxal 5'-phosphate</name>
        <dbReference type="ChEBI" id="CHEBI:597326"/>
    </cofactor>
</comment>
<dbReference type="Gene3D" id="3.40.640.10">
    <property type="entry name" value="Type I PLP-dependent aspartate aminotransferase-like (Major domain)"/>
    <property type="match status" value="1"/>
</dbReference>
<evidence type="ECO:0000256" key="2">
    <source>
        <dbReference type="ARBA" id="ARBA00009533"/>
    </source>
</evidence>
<dbReference type="PRINTS" id="PR00800">
    <property type="entry name" value="YHDCRBOXLASE"/>
</dbReference>
<protein>
    <recommendedName>
        <fullName evidence="10">Tyrosine decarboxylase</fullName>
    </recommendedName>
</protein>
<dbReference type="InterPro" id="IPR021115">
    <property type="entry name" value="Pyridoxal-P_BS"/>
</dbReference>
<keyword evidence="9" id="KW-1185">Reference proteome</keyword>
<organism evidence="8 9">
    <name type="scientific">Linum tenue</name>
    <dbReference type="NCBI Taxonomy" id="586396"/>
    <lineage>
        <taxon>Eukaryota</taxon>
        <taxon>Viridiplantae</taxon>
        <taxon>Streptophyta</taxon>
        <taxon>Embryophyta</taxon>
        <taxon>Tracheophyta</taxon>
        <taxon>Spermatophyta</taxon>
        <taxon>Magnoliopsida</taxon>
        <taxon>eudicotyledons</taxon>
        <taxon>Gunneridae</taxon>
        <taxon>Pentapetalae</taxon>
        <taxon>rosids</taxon>
        <taxon>fabids</taxon>
        <taxon>Malpighiales</taxon>
        <taxon>Linaceae</taxon>
        <taxon>Linum</taxon>
    </lineage>
</organism>
<dbReference type="GO" id="GO:0006520">
    <property type="term" value="P:amino acid metabolic process"/>
    <property type="evidence" value="ECO:0007669"/>
    <property type="project" value="InterPro"/>
</dbReference>
<dbReference type="InterPro" id="IPR010977">
    <property type="entry name" value="Aromatic_deC"/>
</dbReference>
<keyword evidence="5 7" id="KW-0456">Lyase</keyword>
<evidence type="ECO:0000256" key="5">
    <source>
        <dbReference type="ARBA" id="ARBA00023239"/>
    </source>
</evidence>
<dbReference type="FunFam" id="3.40.640.10:FF:000025">
    <property type="entry name" value="Histidine decarboxylase"/>
    <property type="match status" value="1"/>
</dbReference>
<evidence type="ECO:0000313" key="8">
    <source>
        <dbReference type="EMBL" id="CAI0434704.1"/>
    </source>
</evidence>
<dbReference type="PANTHER" id="PTHR11999">
    <property type="entry name" value="GROUP II PYRIDOXAL-5-PHOSPHATE DECARBOXYLASE"/>
    <property type="match status" value="1"/>
</dbReference>
<sequence>MDGGGGGLKPMDSEQLREYGHQMVDFVADYYKNIENYPVLSQVEPGYLVKLLPDAAPNQPESLQRVLDDVQSKILPGVTHWQSPNFYAYYPANSSVAGFLGEILSAGINMVGFSWITSPAATELEMIVLDWLGKLLKLPQEFLSSGHGGGVIQGSASEAVLVVLLAARDKTLRMVGKSALGKLVVYGSDQTHSALQKACQIAGIHPENCRLLKTDSSTDYALSPEIVSEAISHDISIGLIPFFLCGTVGTTSSATVDPLYSLAKIAKSNGMWFHVDAAYAGSACICPEYRKYLDGVEEADSFNMNAHKWFLTNFDCSALWVKDRNALIQSLSTNPEFLKNKASQANLVVDYKDWQIPLGRRFRSLKLWMVLRLYGVENLQNYLRNHIELARYFQVCVGQDPRFEALSGMYTLRLVVGAPLTERRHIDAAWKVLQDEAFTLLCSPLQENGNLPKSPPPIGFFGNGFKAEPLPQK</sequence>
<dbReference type="Gene3D" id="3.90.1150.10">
    <property type="entry name" value="Aspartate Aminotransferase, domain 1"/>
    <property type="match status" value="1"/>
</dbReference>
<evidence type="ECO:0008006" key="10">
    <source>
        <dbReference type="Google" id="ProtNLM"/>
    </source>
</evidence>
<name>A0AAV0LLQ1_9ROSI</name>
<dbReference type="InterPro" id="IPR015424">
    <property type="entry name" value="PyrdxlP-dep_Trfase"/>
</dbReference>
<reference evidence="8" key="1">
    <citation type="submission" date="2022-08" db="EMBL/GenBank/DDBJ databases">
        <authorList>
            <person name="Gutierrez-Valencia J."/>
        </authorList>
    </citation>
    <scope>NUCLEOTIDE SEQUENCE</scope>
</reference>
<dbReference type="EMBL" id="CAMGYJ010000006">
    <property type="protein sequence ID" value="CAI0434704.1"/>
    <property type="molecule type" value="Genomic_DNA"/>
</dbReference>
<evidence type="ECO:0000256" key="6">
    <source>
        <dbReference type="PIRSR" id="PIRSR602129-50"/>
    </source>
</evidence>
<dbReference type="InterPro" id="IPR015421">
    <property type="entry name" value="PyrdxlP-dep_Trfase_major"/>
</dbReference>
<dbReference type="GO" id="GO:0019752">
    <property type="term" value="P:carboxylic acid metabolic process"/>
    <property type="evidence" value="ECO:0007669"/>
    <property type="project" value="InterPro"/>
</dbReference>
<dbReference type="Proteomes" id="UP001154282">
    <property type="component" value="Unassembled WGS sequence"/>
</dbReference>
<dbReference type="Gene3D" id="1.20.1340.10">
    <property type="entry name" value="dopa decarboxylase, N-terminal domain"/>
    <property type="match status" value="1"/>
</dbReference>
<feature type="modified residue" description="N6-(pyridoxal phosphate)lysine" evidence="6">
    <location>
        <position position="308"/>
    </location>
</feature>
<evidence type="ECO:0000313" key="9">
    <source>
        <dbReference type="Proteomes" id="UP001154282"/>
    </source>
</evidence>
<dbReference type="PROSITE" id="PS00392">
    <property type="entry name" value="DDC_GAD_HDC_YDC"/>
    <property type="match status" value="1"/>
</dbReference>
<evidence type="ECO:0000256" key="3">
    <source>
        <dbReference type="ARBA" id="ARBA00022793"/>
    </source>
</evidence>
<keyword evidence="4 6" id="KW-0663">Pyridoxal phosphate</keyword>
<comment type="caution">
    <text evidence="8">The sequence shown here is derived from an EMBL/GenBank/DDBJ whole genome shotgun (WGS) entry which is preliminary data.</text>
</comment>
<evidence type="ECO:0000256" key="4">
    <source>
        <dbReference type="ARBA" id="ARBA00022898"/>
    </source>
</evidence>
<dbReference type="AlphaFoldDB" id="A0AAV0LLQ1"/>